<dbReference type="Gene3D" id="3.30.420.10">
    <property type="entry name" value="Ribonuclease H-like superfamily/Ribonuclease H"/>
    <property type="match status" value="1"/>
</dbReference>
<comment type="caution">
    <text evidence="2">The sequence shown here is derived from an EMBL/GenBank/DDBJ whole genome shotgun (WGS) entry which is preliminary data.</text>
</comment>
<dbReference type="InterPro" id="IPR036397">
    <property type="entry name" value="RNaseH_sf"/>
</dbReference>
<dbReference type="InterPro" id="IPR012337">
    <property type="entry name" value="RNaseH-like_sf"/>
</dbReference>
<keyword evidence="2" id="KW-0548">Nucleotidyltransferase</keyword>
<organism evidence="2">
    <name type="scientific">Tanacetum cinerariifolium</name>
    <name type="common">Dalmatian daisy</name>
    <name type="synonym">Chrysanthemum cinerariifolium</name>
    <dbReference type="NCBI Taxonomy" id="118510"/>
    <lineage>
        <taxon>Eukaryota</taxon>
        <taxon>Viridiplantae</taxon>
        <taxon>Streptophyta</taxon>
        <taxon>Embryophyta</taxon>
        <taxon>Tracheophyta</taxon>
        <taxon>Spermatophyta</taxon>
        <taxon>Magnoliopsida</taxon>
        <taxon>eudicotyledons</taxon>
        <taxon>Gunneridae</taxon>
        <taxon>Pentapetalae</taxon>
        <taxon>asterids</taxon>
        <taxon>campanulids</taxon>
        <taxon>Asterales</taxon>
        <taxon>Asteraceae</taxon>
        <taxon>Asteroideae</taxon>
        <taxon>Anthemideae</taxon>
        <taxon>Anthemidinae</taxon>
        <taxon>Tanacetum</taxon>
    </lineage>
</organism>
<dbReference type="GO" id="GO:0003676">
    <property type="term" value="F:nucleic acid binding"/>
    <property type="evidence" value="ECO:0007669"/>
    <property type="project" value="InterPro"/>
</dbReference>
<dbReference type="AlphaFoldDB" id="A0A6L2N1G0"/>
<evidence type="ECO:0000259" key="1">
    <source>
        <dbReference type="Pfam" id="PF24626"/>
    </source>
</evidence>
<protein>
    <submittedName>
        <fullName evidence="2">Putative reverse transcriptase domain-containing protein</fullName>
    </submittedName>
</protein>
<dbReference type="PANTHER" id="PTHR45835">
    <property type="entry name" value="YALI0A06105P"/>
    <property type="match status" value="1"/>
</dbReference>
<keyword evidence="2" id="KW-0808">Transferase</keyword>
<reference evidence="2" key="1">
    <citation type="journal article" date="2019" name="Sci. Rep.">
        <title>Draft genome of Tanacetum cinerariifolium, the natural source of mosquito coil.</title>
        <authorList>
            <person name="Yamashiro T."/>
            <person name="Shiraishi A."/>
            <person name="Satake H."/>
            <person name="Nakayama K."/>
        </authorList>
    </citation>
    <scope>NUCLEOTIDE SEQUENCE</scope>
</reference>
<dbReference type="SUPFAM" id="SSF53098">
    <property type="entry name" value="Ribonuclease H-like"/>
    <property type="match status" value="1"/>
</dbReference>
<proteinExistence type="predicted"/>
<name>A0A6L2N1G0_TANCI</name>
<dbReference type="EMBL" id="BKCJ010007834">
    <property type="protein sequence ID" value="GEU79257.1"/>
    <property type="molecule type" value="Genomic_DNA"/>
</dbReference>
<dbReference type="GO" id="GO:0003964">
    <property type="term" value="F:RNA-directed DNA polymerase activity"/>
    <property type="evidence" value="ECO:0007669"/>
    <property type="project" value="UniProtKB-KW"/>
</dbReference>
<sequence>MRQRRWIELFSGYDCEIRYHPGKANVVADALSRKERAKPRRVRAMSMTIHSSIKAKILEAQSEASKNTSTSTEMLKGLDKQLERKEEGGLYLAERIWVPVYGNLRTLIMNEAHATKMKKAIAMYVSKCLTCSKVKEEHKKPSGLLQQPEIPKWKWENIMMDFINKLPRTCSRHDSIWVIVDRLTKSAHFLAKALGTRLDLSTAYHPETDSQSERTIQTLKDMIRACAMDFGGNWDTHLPLVEFSYNNNYHSGIKCAPFKALYGEARFGKRSKLSPRYVGPFEIVERIGPVAYRLRLPQELVGFHDTFHVSNLKKCLADVNLHVLLDEVKVDDKLHFVEKPIEILDRGVKKLKRRWIPIVKVRWNS</sequence>
<accession>A0A6L2N1G0</accession>
<dbReference type="PANTHER" id="PTHR45835:SF99">
    <property type="entry name" value="CHROMO DOMAIN-CONTAINING PROTEIN-RELATED"/>
    <property type="match status" value="1"/>
</dbReference>
<keyword evidence="2" id="KW-0695">RNA-directed DNA polymerase</keyword>
<evidence type="ECO:0000313" key="2">
    <source>
        <dbReference type="EMBL" id="GEU79257.1"/>
    </source>
</evidence>
<gene>
    <name evidence="2" type="ORF">Tci_051235</name>
</gene>
<dbReference type="Pfam" id="PF24626">
    <property type="entry name" value="SH3_Tf2-1"/>
    <property type="match status" value="1"/>
</dbReference>
<feature type="domain" description="Tf2-1-like SH3-like" evidence="1">
    <location>
        <begin position="265"/>
        <end position="315"/>
    </location>
</feature>
<dbReference type="InterPro" id="IPR056924">
    <property type="entry name" value="SH3_Tf2-1"/>
</dbReference>